<protein>
    <submittedName>
        <fullName evidence="1">Uncharacterized protein</fullName>
    </submittedName>
</protein>
<accession>K5VPR9</accession>
<dbReference type="AlphaFoldDB" id="K5VPR9"/>
<dbReference type="HOGENOM" id="CLU_1428454_0_0_1"/>
<gene>
    <name evidence="1" type="ORF">PHACADRAFT_202644</name>
</gene>
<dbReference type="InParanoid" id="K5VPR9"/>
<dbReference type="OrthoDB" id="2803839at2759"/>
<keyword evidence="2" id="KW-1185">Reference proteome</keyword>
<name>K5VPR9_PHACS</name>
<dbReference type="KEGG" id="pco:PHACADRAFT_202644"/>
<dbReference type="EMBL" id="JH930914">
    <property type="protein sequence ID" value="EKM48579.1"/>
    <property type="molecule type" value="Genomic_DNA"/>
</dbReference>
<evidence type="ECO:0000313" key="1">
    <source>
        <dbReference type="EMBL" id="EKM48579.1"/>
    </source>
</evidence>
<dbReference type="Proteomes" id="UP000008370">
    <property type="component" value="Unassembled WGS sequence"/>
</dbReference>
<proteinExistence type="predicted"/>
<sequence length="203" mass="23012">MSDSEEEDTGTIRDCSRELTASNNNTSSAYYAPHPTTRANTVSRNVLEYAKRLGVKAKLHAEQQEKLNSFAVNPPATREMKIFSLLLAIQQWQEDFITTQASWGPSDELIANIQNYTISILLPSRLATYKGVVPNNYVTGILKRYRFDLQAGIKRNHGHWAKVIKAIQNRMTEQQAKIKKALHTGTDGDDHQEHLNIFKLTEN</sequence>
<reference evidence="1 2" key="1">
    <citation type="journal article" date="2012" name="BMC Genomics">
        <title>Comparative genomics of the white-rot fungi, Phanerochaete carnosa and P. chrysosporium, to elucidate the genetic basis of the distinct wood types they colonize.</title>
        <authorList>
            <person name="Suzuki H."/>
            <person name="MacDonald J."/>
            <person name="Syed K."/>
            <person name="Salamov A."/>
            <person name="Hori C."/>
            <person name="Aerts A."/>
            <person name="Henrissat B."/>
            <person name="Wiebenga A."/>
            <person name="vanKuyk P.A."/>
            <person name="Barry K."/>
            <person name="Lindquist E."/>
            <person name="LaButti K."/>
            <person name="Lapidus A."/>
            <person name="Lucas S."/>
            <person name="Coutinho P."/>
            <person name="Gong Y."/>
            <person name="Samejima M."/>
            <person name="Mahadevan R."/>
            <person name="Abou-Zaid M."/>
            <person name="de Vries R.P."/>
            <person name="Igarashi K."/>
            <person name="Yadav J.S."/>
            <person name="Grigoriev I.V."/>
            <person name="Master E.R."/>
        </authorList>
    </citation>
    <scope>NUCLEOTIDE SEQUENCE [LARGE SCALE GENOMIC DNA]</scope>
    <source>
        <strain evidence="1 2">HHB-10118-sp</strain>
    </source>
</reference>
<evidence type="ECO:0000313" key="2">
    <source>
        <dbReference type="Proteomes" id="UP000008370"/>
    </source>
</evidence>
<dbReference type="GeneID" id="18911936"/>
<organism evidence="1 2">
    <name type="scientific">Phanerochaete carnosa (strain HHB-10118-sp)</name>
    <name type="common">White-rot fungus</name>
    <name type="synonym">Peniophora carnosa</name>
    <dbReference type="NCBI Taxonomy" id="650164"/>
    <lineage>
        <taxon>Eukaryota</taxon>
        <taxon>Fungi</taxon>
        <taxon>Dikarya</taxon>
        <taxon>Basidiomycota</taxon>
        <taxon>Agaricomycotina</taxon>
        <taxon>Agaricomycetes</taxon>
        <taxon>Polyporales</taxon>
        <taxon>Phanerochaetaceae</taxon>
        <taxon>Phanerochaete</taxon>
    </lineage>
</organism>
<dbReference type="RefSeq" id="XP_007402869.1">
    <property type="nucleotide sequence ID" value="XM_007402807.1"/>
</dbReference>